<accession>A0A7Z6U6J7</accession>
<comment type="caution">
    <text evidence="1">The sequence shown here is derived from an EMBL/GenBank/DDBJ whole genome shotgun (WGS) entry which is preliminary data.</text>
</comment>
<dbReference type="Pfam" id="PF13238">
    <property type="entry name" value="AAA_18"/>
    <property type="match status" value="1"/>
</dbReference>
<evidence type="ECO:0000313" key="1">
    <source>
        <dbReference type="EMBL" id="RMP78178.1"/>
    </source>
</evidence>
<organism evidence="1 2">
    <name type="scientific">Pseudomonas syringae pv. actinidiae</name>
    <dbReference type="NCBI Taxonomy" id="103796"/>
    <lineage>
        <taxon>Bacteria</taxon>
        <taxon>Pseudomonadati</taxon>
        <taxon>Pseudomonadota</taxon>
        <taxon>Gammaproteobacteria</taxon>
        <taxon>Pseudomonadales</taxon>
        <taxon>Pseudomonadaceae</taxon>
        <taxon>Pseudomonas</taxon>
        <taxon>Pseudomonas syringae</taxon>
    </lineage>
</organism>
<dbReference type="Gene3D" id="3.40.50.300">
    <property type="entry name" value="P-loop containing nucleotide triphosphate hydrolases"/>
    <property type="match status" value="1"/>
</dbReference>
<sequence>MTMTDISILLISGPLAVGKTSVRETLVAHHGYLALQSSTFLRELASSRGIPSERASLQTLGDFLDTETQFSWVVKSVALPQIQENPDRKFWVFDAVRKPEQVALFREQFGAAIRHVHLTCSESVLKQRYELRGRQEDSVSYEVAVNHPNEVASRNLSRIADQIFRMDDLTSEEVSKIIVERR</sequence>
<proteinExistence type="predicted"/>
<dbReference type="AlphaFoldDB" id="A0A7Z6U6J7"/>
<protein>
    <submittedName>
        <fullName evidence="1">Uncharacterized protein</fullName>
    </submittedName>
</protein>
<evidence type="ECO:0000313" key="2">
    <source>
        <dbReference type="Proteomes" id="UP000282289"/>
    </source>
</evidence>
<dbReference type="SUPFAM" id="SSF52540">
    <property type="entry name" value="P-loop containing nucleoside triphosphate hydrolases"/>
    <property type="match status" value="1"/>
</dbReference>
<dbReference type="Proteomes" id="UP000282289">
    <property type="component" value="Unassembled WGS sequence"/>
</dbReference>
<reference evidence="1 2" key="1">
    <citation type="submission" date="2018-08" db="EMBL/GenBank/DDBJ databases">
        <title>Recombination of ecologically and evolutionarily significant loci maintains genetic cohesion in the Pseudomonas syringae species complex.</title>
        <authorList>
            <person name="Dillon M."/>
            <person name="Thakur S."/>
            <person name="Almeida R.N.D."/>
            <person name="Weir B.S."/>
            <person name="Guttman D.S."/>
        </authorList>
    </citation>
    <scope>NUCLEOTIDE SEQUENCE [LARGE SCALE GENOMIC DNA]</scope>
    <source>
        <strain evidence="1 2">ICMP 19589</strain>
    </source>
</reference>
<dbReference type="InterPro" id="IPR027417">
    <property type="entry name" value="P-loop_NTPase"/>
</dbReference>
<name>A0A7Z6U6J7_PSESF</name>
<dbReference type="PANTHER" id="PTHR41930:SF1">
    <property type="entry name" value="DEPHOSPHO-COA KINASE"/>
    <property type="match status" value="1"/>
</dbReference>
<gene>
    <name evidence="1" type="ORF">ALQ15_02860</name>
</gene>
<dbReference type="EMBL" id="RBQT01000099">
    <property type="protein sequence ID" value="RMP78178.1"/>
    <property type="molecule type" value="Genomic_DNA"/>
</dbReference>
<dbReference type="PANTHER" id="PTHR41930">
    <property type="entry name" value="UPF0200 PROTEIN MJ1399"/>
    <property type="match status" value="1"/>
</dbReference>